<sequence>MDSRPKRRFVSEAVRQRILAAVCEVLYIDESDLTDGDVTDLRDLGLDSVRFVLLMKHLGVNRESELPSRLAEHLSIAGWVWELENHGECDGHA</sequence>
<keyword evidence="3" id="KW-1185">Reference proteome</keyword>
<dbReference type="Pfam" id="PF00550">
    <property type="entry name" value="PP-binding"/>
    <property type="match status" value="1"/>
</dbReference>
<dbReference type="EMBL" id="LR130759">
    <property type="protein sequence ID" value="VDM86668.1"/>
    <property type="molecule type" value="Genomic_DNA"/>
</dbReference>
<feature type="domain" description="Carrier" evidence="1">
    <location>
        <begin position="12"/>
        <end position="93"/>
    </location>
</feature>
<dbReference type="InterPro" id="IPR009081">
    <property type="entry name" value="PP-bd_ACP"/>
</dbReference>
<name>A0A3S4BEN8_9MYCO</name>
<dbReference type="SUPFAM" id="SSF47336">
    <property type="entry name" value="ACP-like"/>
    <property type="match status" value="1"/>
</dbReference>
<dbReference type="AlphaFoldDB" id="A0A3S4BEN8"/>
<proteinExistence type="predicted"/>
<dbReference type="KEGG" id="mbai:MB901379_00191"/>
<dbReference type="PROSITE" id="PS50075">
    <property type="entry name" value="CARRIER"/>
    <property type="match status" value="1"/>
</dbReference>
<reference evidence="3" key="1">
    <citation type="submission" date="2018-02" db="EMBL/GenBank/DDBJ databases">
        <authorList>
            <person name="Seth-Smith MB H."/>
            <person name="Seth-Smith H."/>
        </authorList>
    </citation>
    <scope>NUCLEOTIDE SEQUENCE [LARGE SCALE GENOMIC DNA]</scope>
</reference>
<dbReference type="InterPro" id="IPR036736">
    <property type="entry name" value="ACP-like_sf"/>
</dbReference>
<gene>
    <name evidence="2" type="ORF">MB901379_00191</name>
</gene>
<organism evidence="2 3">
    <name type="scientific">Mycobacterium basiliense</name>
    <dbReference type="NCBI Taxonomy" id="2094119"/>
    <lineage>
        <taxon>Bacteria</taxon>
        <taxon>Bacillati</taxon>
        <taxon>Actinomycetota</taxon>
        <taxon>Actinomycetes</taxon>
        <taxon>Mycobacteriales</taxon>
        <taxon>Mycobacteriaceae</taxon>
        <taxon>Mycobacterium</taxon>
    </lineage>
</organism>
<protein>
    <submittedName>
        <fullName evidence="2">Phosphopantetheine attachment site</fullName>
    </submittedName>
</protein>
<dbReference type="Gene3D" id="1.10.1200.10">
    <property type="entry name" value="ACP-like"/>
    <property type="match status" value="1"/>
</dbReference>
<dbReference type="Proteomes" id="UP000269998">
    <property type="component" value="Chromosome"/>
</dbReference>
<accession>A0A3S4BEN8</accession>
<evidence type="ECO:0000313" key="2">
    <source>
        <dbReference type="EMBL" id="VDM86668.1"/>
    </source>
</evidence>
<evidence type="ECO:0000313" key="3">
    <source>
        <dbReference type="Proteomes" id="UP000269998"/>
    </source>
</evidence>
<evidence type="ECO:0000259" key="1">
    <source>
        <dbReference type="PROSITE" id="PS50075"/>
    </source>
</evidence>